<accession>A0A550CFI5</accession>
<dbReference type="InterPro" id="IPR012677">
    <property type="entry name" value="Nucleotide-bd_a/b_plait_sf"/>
</dbReference>
<evidence type="ECO:0000259" key="4">
    <source>
        <dbReference type="PROSITE" id="PS50102"/>
    </source>
</evidence>
<dbReference type="InterPro" id="IPR051229">
    <property type="entry name" value="ALYREF_mRNA_export"/>
</dbReference>
<keyword evidence="1 2" id="KW-0694">RNA-binding</keyword>
<evidence type="ECO:0000313" key="6">
    <source>
        <dbReference type="Proteomes" id="UP000320762"/>
    </source>
</evidence>
<dbReference type="InterPro" id="IPR000504">
    <property type="entry name" value="RRM_dom"/>
</dbReference>
<sequence length="230" mass="24825">MHAPAYQRPLHARYNKFHGPKQAVIGHPARQVPPAWRANAVPPPPGSKIFISRLPVDVGEQEIEELFTKTVGPLREFFLIYNNQGRSKGMAVVGFQRKGDAAVARAKYNMKIVDGRRPIVIEIISDEDAPAPAPAGPPSLFDRIGGVAKPQAGPASTAKGKKAAAKATGAQAAQKHAAQAAEKTPAVPPRRLRQKKGARRLQKRAAAPVPSKTREELDQEMEDYRASGST</sequence>
<dbReference type="STRING" id="97359.A0A550CFI5"/>
<dbReference type="AlphaFoldDB" id="A0A550CFI5"/>
<dbReference type="OrthoDB" id="346839at2759"/>
<dbReference type="Proteomes" id="UP000320762">
    <property type="component" value="Unassembled WGS sequence"/>
</dbReference>
<gene>
    <name evidence="5" type="ORF">BD626DRAFT_456967</name>
</gene>
<evidence type="ECO:0000256" key="1">
    <source>
        <dbReference type="ARBA" id="ARBA00022884"/>
    </source>
</evidence>
<comment type="caution">
    <text evidence="5">The sequence shown here is derived from an EMBL/GenBank/DDBJ whole genome shotgun (WGS) entry which is preliminary data.</text>
</comment>
<dbReference type="SUPFAM" id="SSF54928">
    <property type="entry name" value="RNA-binding domain, RBD"/>
    <property type="match status" value="1"/>
</dbReference>
<dbReference type="PANTHER" id="PTHR19965">
    <property type="entry name" value="RNA AND EXPORT FACTOR BINDING PROTEIN"/>
    <property type="match status" value="1"/>
</dbReference>
<name>A0A550CFI5_9AGAR</name>
<dbReference type="InterPro" id="IPR035979">
    <property type="entry name" value="RBD_domain_sf"/>
</dbReference>
<dbReference type="Pfam" id="PF00076">
    <property type="entry name" value="RRM_1"/>
    <property type="match status" value="1"/>
</dbReference>
<feature type="domain" description="RRM" evidence="4">
    <location>
        <begin position="47"/>
        <end position="126"/>
    </location>
</feature>
<protein>
    <recommendedName>
        <fullName evidence="4">RRM domain-containing protein</fullName>
    </recommendedName>
</protein>
<evidence type="ECO:0000313" key="5">
    <source>
        <dbReference type="EMBL" id="TRM63561.1"/>
    </source>
</evidence>
<dbReference type="PROSITE" id="PS50102">
    <property type="entry name" value="RRM"/>
    <property type="match status" value="1"/>
</dbReference>
<proteinExistence type="predicted"/>
<dbReference type="GO" id="GO:0005634">
    <property type="term" value="C:nucleus"/>
    <property type="evidence" value="ECO:0007669"/>
    <property type="project" value="TreeGrafter"/>
</dbReference>
<dbReference type="EMBL" id="VDMD01000009">
    <property type="protein sequence ID" value="TRM63561.1"/>
    <property type="molecule type" value="Genomic_DNA"/>
</dbReference>
<feature type="compositionally biased region" description="Low complexity" evidence="3">
    <location>
        <begin position="165"/>
        <end position="184"/>
    </location>
</feature>
<keyword evidence="6" id="KW-1185">Reference proteome</keyword>
<reference evidence="5 6" key="1">
    <citation type="journal article" date="2019" name="New Phytol.">
        <title>Comparative genomics reveals unique wood-decay strategies and fruiting body development in the Schizophyllaceae.</title>
        <authorList>
            <person name="Almasi E."/>
            <person name="Sahu N."/>
            <person name="Krizsan K."/>
            <person name="Balint B."/>
            <person name="Kovacs G.M."/>
            <person name="Kiss B."/>
            <person name="Cseklye J."/>
            <person name="Drula E."/>
            <person name="Henrissat B."/>
            <person name="Nagy I."/>
            <person name="Chovatia M."/>
            <person name="Adam C."/>
            <person name="LaButti K."/>
            <person name="Lipzen A."/>
            <person name="Riley R."/>
            <person name="Grigoriev I.V."/>
            <person name="Nagy L.G."/>
        </authorList>
    </citation>
    <scope>NUCLEOTIDE SEQUENCE [LARGE SCALE GENOMIC DNA]</scope>
    <source>
        <strain evidence="5 6">NL-1724</strain>
    </source>
</reference>
<dbReference type="SMART" id="SM00360">
    <property type="entry name" value="RRM"/>
    <property type="match status" value="1"/>
</dbReference>
<dbReference type="GO" id="GO:0003729">
    <property type="term" value="F:mRNA binding"/>
    <property type="evidence" value="ECO:0007669"/>
    <property type="project" value="TreeGrafter"/>
</dbReference>
<organism evidence="5 6">
    <name type="scientific">Schizophyllum amplum</name>
    <dbReference type="NCBI Taxonomy" id="97359"/>
    <lineage>
        <taxon>Eukaryota</taxon>
        <taxon>Fungi</taxon>
        <taxon>Dikarya</taxon>
        <taxon>Basidiomycota</taxon>
        <taxon>Agaricomycotina</taxon>
        <taxon>Agaricomycetes</taxon>
        <taxon>Agaricomycetidae</taxon>
        <taxon>Agaricales</taxon>
        <taxon>Schizophyllaceae</taxon>
        <taxon>Schizophyllum</taxon>
    </lineage>
</organism>
<feature type="compositionally biased region" description="Basic residues" evidence="3">
    <location>
        <begin position="190"/>
        <end position="203"/>
    </location>
</feature>
<dbReference type="PANTHER" id="PTHR19965:SF35">
    <property type="entry name" value="RNA ANNEALING PROTEIN YRA1"/>
    <property type="match status" value="1"/>
</dbReference>
<feature type="region of interest" description="Disordered" evidence="3">
    <location>
        <begin position="128"/>
        <end position="230"/>
    </location>
</feature>
<evidence type="ECO:0000256" key="2">
    <source>
        <dbReference type="PROSITE-ProRule" id="PRU00176"/>
    </source>
</evidence>
<dbReference type="Gene3D" id="3.30.70.330">
    <property type="match status" value="1"/>
</dbReference>
<evidence type="ECO:0000256" key="3">
    <source>
        <dbReference type="SAM" id="MobiDB-lite"/>
    </source>
</evidence>